<dbReference type="InterPro" id="IPR036411">
    <property type="entry name" value="TorD-like_sf"/>
</dbReference>
<reference evidence="3" key="1">
    <citation type="journal article" date="2019" name="Int. J. Syst. Evol. Microbiol.">
        <title>The Global Catalogue of Microorganisms (GCM) 10K type strain sequencing project: providing services to taxonomists for standard genome sequencing and annotation.</title>
        <authorList>
            <consortium name="The Broad Institute Genomics Platform"/>
            <consortium name="The Broad Institute Genome Sequencing Center for Infectious Disease"/>
            <person name="Wu L."/>
            <person name="Ma J."/>
        </authorList>
    </citation>
    <scope>NUCLEOTIDE SEQUENCE [LARGE SCALE GENOMIC DNA]</scope>
    <source>
        <strain evidence="3">CGMCC 4.5798</strain>
    </source>
</reference>
<keyword evidence="1" id="KW-0534">Nitrate assimilation</keyword>
<gene>
    <name evidence="2" type="primary">narJ</name>
    <name evidence="2" type="ORF">ACFPO9_11850</name>
</gene>
<dbReference type="Pfam" id="PF02613">
    <property type="entry name" value="Nitrate_red_del"/>
    <property type="match status" value="1"/>
</dbReference>
<comment type="caution">
    <text evidence="2">The sequence shown here is derived from an EMBL/GenBank/DDBJ whole genome shotgun (WGS) entry which is preliminary data.</text>
</comment>
<dbReference type="InterPro" id="IPR003765">
    <property type="entry name" value="NO3_reductase_chaperone_NarJ"/>
</dbReference>
<dbReference type="EMBL" id="JBHSMZ010000006">
    <property type="protein sequence ID" value="MFC5549208.1"/>
    <property type="molecule type" value="Genomic_DNA"/>
</dbReference>
<dbReference type="InterPro" id="IPR020945">
    <property type="entry name" value="DMSO/NO3_reduct_chaperone"/>
</dbReference>
<sequence length="224" mass="24631">MQTDMQHYRILSALLTYPEPELVAALPELRTALDSQAPIQARLAPLFANLADSELIALQQEYVQTFDRTPTHSLHLFEHIHGESRDRGQAMVDLMEEYKKHGLEMTPDELPDFVPLFLEFLSQLEDEDAAGRLLGDAVHVLAHIGRKLAANGSVYACVFAVLESLSPVAAEELSEPPIKDMDEALETFGPGADGVEPLLKQAANGAQPINFYPRGTHPAQPARA</sequence>
<dbReference type="Proteomes" id="UP001596086">
    <property type="component" value="Unassembled WGS sequence"/>
</dbReference>
<dbReference type="PANTHER" id="PTHR43680">
    <property type="entry name" value="NITRATE REDUCTASE MOLYBDENUM COFACTOR ASSEMBLY CHAPERONE"/>
    <property type="match status" value="1"/>
</dbReference>
<dbReference type="NCBIfam" id="TIGR00684">
    <property type="entry name" value="narJ"/>
    <property type="match status" value="1"/>
</dbReference>
<dbReference type="PANTHER" id="PTHR43680:SF2">
    <property type="entry name" value="NITRATE REDUCTASE MOLYBDENUM COFACTOR ASSEMBLY CHAPERONE NARJ"/>
    <property type="match status" value="1"/>
</dbReference>
<dbReference type="SUPFAM" id="SSF89155">
    <property type="entry name" value="TorD-like"/>
    <property type="match status" value="1"/>
</dbReference>
<organism evidence="2 3">
    <name type="scientific">Massilia aerilata</name>
    <dbReference type="NCBI Taxonomy" id="453817"/>
    <lineage>
        <taxon>Bacteria</taxon>
        <taxon>Pseudomonadati</taxon>
        <taxon>Pseudomonadota</taxon>
        <taxon>Betaproteobacteria</taxon>
        <taxon>Burkholderiales</taxon>
        <taxon>Oxalobacteraceae</taxon>
        <taxon>Telluria group</taxon>
        <taxon>Massilia</taxon>
    </lineage>
</organism>
<accession>A0ABW0RXC1</accession>
<name>A0ABW0RXC1_9BURK</name>
<dbReference type="Gene3D" id="1.10.3480.10">
    <property type="entry name" value="TorD-like"/>
    <property type="match status" value="1"/>
</dbReference>
<proteinExistence type="predicted"/>
<dbReference type="RefSeq" id="WP_379770895.1">
    <property type="nucleotide sequence ID" value="NZ_JBHSMZ010000006.1"/>
</dbReference>
<protein>
    <submittedName>
        <fullName evidence="2">Nitrate reductase molybdenum cofactor assembly chaperone</fullName>
    </submittedName>
</protein>
<evidence type="ECO:0000256" key="1">
    <source>
        <dbReference type="ARBA" id="ARBA00023063"/>
    </source>
</evidence>
<keyword evidence="3" id="KW-1185">Reference proteome</keyword>
<evidence type="ECO:0000313" key="3">
    <source>
        <dbReference type="Proteomes" id="UP001596086"/>
    </source>
</evidence>
<evidence type="ECO:0000313" key="2">
    <source>
        <dbReference type="EMBL" id="MFC5549208.1"/>
    </source>
</evidence>